<dbReference type="Gene3D" id="3.40.50.300">
    <property type="entry name" value="P-loop containing nucleotide triphosphate hydrolases"/>
    <property type="match status" value="1"/>
</dbReference>
<evidence type="ECO:0000256" key="4">
    <source>
        <dbReference type="ARBA" id="ARBA00022679"/>
    </source>
</evidence>
<dbReference type="OrthoDB" id="275177at2759"/>
<keyword evidence="11" id="KW-1185">Reference proteome</keyword>
<dbReference type="PANTHER" id="PTHR43442">
    <property type="entry name" value="GLUCONOKINASE-RELATED"/>
    <property type="match status" value="1"/>
</dbReference>
<evidence type="ECO:0000256" key="2">
    <source>
        <dbReference type="ARBA" id="ARBA00008420"/>
    </source>
</evidence>
<accession>R7Q9N7</accession>
<dbReference type="GO" id="GO:0005524">
    <property type="term" value="F:ATP binding"/>
    <property type="evidence" value="ECO:0007669"/>
    <property type="project" value="UniProtKB-KW"/>
</dbReference>
<proteinExistence type="inferred from homology"/>
<comment type="similarity">
    <text evidence="2 9">Belongs to the gluconokinase GntK/GntV family.</text>
</comment>
<dbReference type="AlphaFoldDB" id="R7Q9N7"/>
<dbReference type="Proteomes" id="UP000012073">
    <property type="component" value="Unassembled WGS sequence"/>
</dbReference>
<keyword evidence="6 9" id="KW-0418">Kinase</keyword>
<dbReference type="STRING" id="2769.R7Q9N7"/>
<evidence type="ECO:0000256" key="3">
    <source>
        <dbReference type="ARBA" id="ARBA00012054"/>
    </source>
</evidence>
<comment type="catalytic activity">
    <reaction evidence="8 9">
        <text>D-gluconate + ATP = 6-phospho-D-gluconate + ADP + H(+)</text>
        <dbReference type="Rhea" id="RHEA:19433"/>
        <dbReference type="ChEBI" id="CHEBI:15378"/>
        <dbReference type="ChEBI" id="CHEBI:18391"/>
        <dbReference type="ChEBI" id="CHEBI:30616"/>
        <dbReference type="ChEBI" id="CHEBI:58759"/>
        <dbReference type="ChEBI" id="CHEBI:456216"/>
        <dbReference type="EC" id="2.7.1.12"/>
    </reaction>
</comment>
<dbReference type="Gramene" id="CDF35257">
    <property type="protein sequence ID" value="CDF35257"/>
    <property type="gene ID" value="CHC_T00003912001"/>
</dbReference>
<evidence type="ECO:0000313" key="11">
    <source>
        <dbReference type="Proteomes" id="UP000012073"/>
    </source>
</evidence>
<protein>
    <recommendedName>
        <fullName evidence="3 9">Gluconokinase</fullName>
        <ecNumber evidence="3 9">2.7.1.12</ecNumber>
    </recommendedName>
</protein>
<dbReference type="EC" id="2.7.1.12" evidence="3 9"/>
<dbReference type="PANTHER" id="PTHR43442:SF3">
    <property type="entry name" value="GLUCONOKINASE-RELATED"/>
    <property type="match status" value="1"/>
</dbReference>
<dbReference type="GeneID" id="17322825"/>
<keyword evidence="7 9" id="KW-0067">ATP-binding</keyword>
<evidence type="ECO:0000256" key="5">
    <source>
        <dbReference type="ARBA" id="ARBA00022741"/>
    </source>
</evidence>
<dbReference type="RefSeq" id="XP_005715076.1">
    <property type="nucleotide sequence ID" value="XM_005715019.1"/>
</dbReference>
<dbReference type="SUPFAM" id="SSF52540">
    <property type="entry name" value="P-loop containing nucleoside triphosphate hydrolases"/>
    <property type="match status" value="1"/>
</dbReference>
<dbReference type="PhylomeDB" id="R7Q9N7"/>
<dbReference type="InterPro" id="IPR031322">
    <property type="entry name" value="Shikimate/glucono_kinase"/>
</dbReference>
<evidence type="ECO:0000256" key="1">
    <source>
        <dbReference type="ARBA" id="ARBA00004875"/>
    </source>
</evidence>
<dbReference type="UniPathway" id="UPA00792"/>
<dbReference type="InterPro" id="IPR006001">
    <property type="entry name" value="Therm_gnt_kin"/>
</dbReference>
<sequence>MAEKAAQADAWGGYVPKRIVLMGVSGSGKSSIGRAFAPLVQACYFDGDSFHPQSNIDKMTEGAALKDEDRWPWLKKVGETLASGDRRVIVSCSALKRIYRDCIRDVAGSGVVFVYLSGNRELLASRMSSRSGHFMPEFLLDSQYADLQPPEKDETSITVDVILPIEIVIRNIYEKLQSMIRLSVNTALL</sequence>
<keyword evidence="5 9" id="KW-0547">Nucleotide-binding</keyword>
<dbReference type="PRINTS" id="PR01100">
    <property type="entry name" value="SHIKIMTKNASE"/>
</dbReference>
<organism evidence="10 11">
    <name type="scientific">Chondrus crispus</name>
    <name type="common">Carrageen Irish moss</name>
    <name type="synonym">Polymorpha crispa</name>
    <dbReference type="NCBI Taxonomy" id="2769"/>
    <lineage>
        <taxon>Eukaryota</taxon>
        <taxon>Rhodophyta</taxon>
        <taxon>Florideophyceae</taxon>
        <taxon>Rhodymeniophycidae</taxon>
        <taxon>Gigartinales</taxon>
        <taxon>Gigartinaceae</taxon>
        <taxon>Chondrus</taxon>
    </lineage>
</organism>
<dbReference type="OMA" id="YEGDDYH"/>
<evidence type="ECO:0000256" key="9">
    <source>
        <dbReference type="RuleBase" id="RU363066"/>
    </source>
</evidence>
<comment type="pathway">
    <text evidence="1 9">Carbohydrate acid metabolism; D-gluconate degradation.</text>
</comment>
<dbReference type="GO" id="GO:0005975">
    <property type="term" value="P:carbohydrate metabolic process"/>
    <property type="evidence" value="ECO:0007669"/>
    <property type="project" value="InterPro"/>
</dbReference>
<gene>
    <name evidence="10" type="ORF">CHC_T00003912001</name>
</gene>
<dbReference type="FunFam" id="3.40.50.300:FF:000522">
    <property type="entry name" value="Gluconokinase"/>
    <property type="match status" value="1"/>
</dbReference>
<evidence type="ECO:0000256" key="6">
    <source>
        <dbReference type="ARBA" id="ARBA00022777"/>
    </source>
</evidence>
<reference evidence="11" key="1">
    <citation type="journal article" date="2013" name="Proc. Natl. Acad. Sci. U.S.A.">
        <title>Genome structure and metabolic features in the red seaweed Chondrus crispus shed light on evolution of the Archaeplastida.</title>
        <authorList>
            <person name="Collen J."/>
            <person name="Porcel B."/>
            <person name="Carre W."/>
            <person name="Ball S.G."/>
            <person name="Chaparro C."/>
            <person name="Tonon T."/>
            <person name="Barbeyron T."/>
            <person name="Michel G."/>
            <person name="Noel B."/>
            <person name="Valentin K."/>
            <person name="Elias M."/>
            <person name="Artiguenave F."/>
            <person name="Arun A."/>
            <person name="Aury J.M."/>
            <person name="Barbosa-Neto J.F."/>
            <person name="Bothwell J.H."/>
            <person name="Bouget F.Y."/>
            <person name="Brillet L."/>
            <person name="Cabello-Hurtado F."/>
            <person name="Capella-Gutierrez S."/>
            <person name="Charrier B."/>
            <person name="Cladiere L."/>
            <person name="Cock J.M."/>
            <person name="Coelho S.M."/>
            <person name="Colleoni C."/>
            <person name="Czjzek M."/>
            <person name="Da Silva C."/>
            <person name="Delage L."/>
            <person name="Denoeud F."/>
            <person name="Deschamps P."/>
            <person name="Dittami S.M."/>
            <person name="Gabaldon T."/>
            <person name="Gachon C.M."/>
            <person name="Groisillier A."/>
            <person name="Herve C."/>
            <person name="Jabbari K."/>
            <person name="Katinka M."/>
            <person name="Kloareg B."/>
            <person name="Kowalczyk N."/>
            <person name="Labadie K."/>
            <person name="Leblanc C."/>
            <person name="Lopez P.J."/>
            <person name="McLachlan D.H."/>
            <person name="Meslet-Cladiere L."/>
            <person name="Moustafa A."/>
            <person name="Nehr Z."/>
            <person name="Nyvall Collen P."/>
            <person name="Panaud O."/>
            <person name="Partensky F."/>
            <person name="Poulain J."/>
            <person name="Rensing S.A."/>
            <person name="Rousvoal S."/>
            <person name="Samson G."/>
            <person name="Symeonidi A."/>
            <person name="Weissenbach J."/>
            <person name="Zambounis A."/>
            <person name="Wincker P."/>
            <person name="Boyen C."/>
        </authorList>
    </citation>
    <scope>NUCLEOTIDE SEQUENCE [LARGE SCALE GENOMIC DNA]</scope>
    <source>
        <strain evidence="11">cv. Stackhouse</strain>
    </source>
</reference>
<dbReference type="GO" id="GO:0046316">
    <property type="term" value="F:gluconokinase activity"/>
    <property type="evidence" value="ECO:0007669"/>
    <property type="project" value="UniProtKB-EC"/>
</dbReference>
<evidence type="ECO:0000256" key="8">
    <source>
        <dbReference type="ARBA" id="ARBA00048090"/>
    </source>
</evidence>
<dbReference type="CDD" id="cd02021">
    <property type="entry name" value="GntK"/>
    <property type="match status" value="1"/>
</dbReference>
<name>R7Q9N7_CHOCR</name>
<dbReference type="Pfam" id="PF01202">
    <property type="entry name" value="SKI"/>
    <property type="match status" value="1"/>
</dbReference>
<keyword evidence="4 9" id="KW-0808">Transferase</keyword>
<dbReference type="InterPro" id="IPR027417">
    <property type="entry name" value="P-loop_NTPase"/>
</dbReference>
<dbReference type="GO" id="GO:0005737">
    <property type="term" value="C:cytoplasm"/>
    <property type="evidence" value="ECO:0007669"/>
    <property type="project" value="TreeGrafter"/>
</dbReference>
<dbReference type="NCBIfam" id="TIGR01313">
    <property type="entry name" value="therm_gnt_kin"/>
    <property type="match status" value="1"/>
</dbReference>
<evidence type="ECO:0000313" key="10">
    <source>
        <dbReference type="EMBL" id="CDF35257.1"/>
    </source>
</evidence>
<evidence type="ECO:0000256" key="7">
    <source>
        <dbReference type="ARBA" id="ARBA00022840"/>
    </source>
</evidence>
<dbReference type="KEGG" id="ccp:CHC_T00003912001"/>
<dbReference type="EMBL" id="HG001726">
    <property type="protein sequence ID" value="CDF35257.1"/>
    <property type="molecule type" value="Genomic_DNA"/>
</dbReference>